<dbReference type="FunFam" id="1.10.287.130:FF:000001">
    <property type="entry name" value="Two-component sensor histidine kinase"/>
    <property type="match status" value="1"/>
</dbReference>
<keyword evidence="6 12" id="KW-0418">Kinase</keyword>
<dbReference type="EMBL" id="QFXC01000003">
    <property type="protein sequence ID" value="RDH85703.1"/>
    <property type="molecule type" value="Genomic_DNA"/>
</dbReference>
<evidence type="ECO:0000256" key="7">
    <source>
        <dbReference type="ARBA" id="ARBA00022840"/>
    </source>
</evidence>
<keyword evidence="3" id="KW-0597">Phosphoprotein</keyword>
<evidence type="ECO:0000259" key="11">
    <source>
        <dbReference type="PROSITE" id="PS50109"/>
    </source>
</evidence>
<keyword evidence="10" id="KW-1133">Transmembrane helix</keyword>
<dbReference type="PROSITE" id="PS50109">
    <property type="entry name" value="HIS_KIN"/>
    <property type="match status" value="1"/>
</dbReference>
<dbReference type="SMART" id="SM00387">
    <property type="entry name" value="HATPase_c"/>
    <property type="match status" value="1"/>
</dbReference>
<dbReference type="InterPro" id="IPR004358">
    <property type="entry name" value="Sig_transdc_His_kin-like_C"/>
</dbReference>
<evidence type="ECO:0000256" key="2">
    <source>
        <dbReference type="ARBA" id="ARBA00012438"/>
    </source>
</evidence>
<dbReference type="GO" id="GO:0000155">
    <property type="term" value="F:phosphorelay sensor kinase activity"/>
    <property type="evidence" value="ECO:0007669"/>
    <property type="project" value="InterPro"/>
</dbReference>
<keyword evidence="8" id="KW-0902">Two-component regulatory system</keyword>
<evidence type="ECO:0000256" key="3">
    <source>
        <dbReference type="ARBA" id="ARBA00022553"/>
    </source>
</evidence>
<dbReference type="Pfam" id="PF02518">
    <property type="entry name" value="HATPase_c"/>
    <property type="match status" value="1"/>
</dbReference>
<proteinExistence type="predicted"/>
<evidence type="ECO:0000313" key="13">
    <source>
        <dbReference type="Proteomes" id="UP000254266"/>
    </source>
</evidence>
<evidence type="ECO:0000256" key="10">
    <source>
        <dbReference type="SAM" id="Phobius"/>
    </source>
</evidence>
<evidence type="ECO:0000256" key="9">
    <source>
        <dbReference type="ARBA" id="ARBA00023136"/>
    </source>
</evidence>
<dbReference type="Gene3D" id="1.10.287.130">
    <property type="match status" value="1"/>
</dbReference>
<comment type="caution">
    <text evidence="12">The sequence shown here is derived from an EMBL/GenBank/DDBJ whole genome shotgun (WGS) entry which is preliminary data.</text>
</comment>
<accession>A0A370DLI3</accession>
<dbReference type="Gene3D" id="3.30.565.10">
    <property type="entry name" value="Histidine kinase-like ATPase, C-terminal domain"/>
    <property type="match status" value="1"/>
</dbReference>
<evidence type="ECO:0000256" key="4">
    <source>
        <dbReference type="ARBA" id="ARBA00022679"/>
    </source>
</evidence>
<evidence type="ECO:0000256" key="1">
    <source>
        <dbReference type="ARBA" id="ARBA00000085"/>
    </source>
</evidence>
<dbReference type="SMART" id="SM00388">
    <property type="entry name" value="HisKA"/>
    <property type="match status" value="1"/>
</dbReference>
<reference evidence="12 13" key="1">
    <citation type="journal article" date="2018" name="ISME J.">
        <title>Endosymbiont genomes yield clues of tubeworm success.</title>
        <authorList>
            <person name="Li Y."/>
            <person name="Liles M.R."/>
            <person name="Halanych K.M."/>
        </authorList>
    </citation>
    <scope>NUCLEOTIDE SEQUENCE [LARGE SCALE GENOMIC DNA]</scope>
    <source>
        <strain evidence="12">A1464</strain>
    </source>
</reference>
<dbReference type="GO" id="GO:0000156">
    <property type="term" value="F:phosphorelay response regulator activity"/>
    <property type="evidence" value="ECO:0007669"/>
    <property type="project" value="TreeGrafter"/>
</dbReference>
<dbReference type="CDD" id="cd00075">
    <property type="entry name" value="HATPase"/>
    <property type="match status" value="1"/>
</dbReference>
<protein>
    <recommendedName>
        <fullName evidence="2">histidine kinase</fullName>
        <ecNumber evidence="2">2.7.13.3</ecNumber>
    </recommendedName>
</protein>
<dbReference type="SUPFAM" id="SSF47384">
    <property type="entry name" value="Homodimeric domain of signal transducing histidine kinase"/>
    <property type="match status" value="1"/>
</dbReference>
<dbReference type="Proteomes" id="UP000254266">
    <property type="component" value="Unassembled WGS sequence"/>
</dbReference>
<keyword evidence="7" id="KW-0067">ATP-binding</keyword>
<dbReference type="EC" id="2.7.13.3" evidence="2"/>
<keyword evidence="13" id="KW-1185">Reference proteome</keyword>
<evidence type="ECO:0000256" key="6">
    <source>
        <dbReference type="ARBA" id="ARBA00022777"/>
    </source>
</evidence>
<keyword evidence="5" id="KW-0547">Nucleotide-binding</keyword>
<dbReference type="InterPro" id="IPR036890">
    <property type="entry name" value="HATPase_C_sf"/>
</dbReference>
<evidence type="ECO:0000256" key="5">
    <source>
        <dbReference type="ARBA" id="ARBA00022741"/>
    </source>
</evidence>
<sequence length="495" mass="55785">MKTSFIHTLYFKMAAGLGLILLVVGLSYTIFASYMLQQINQSSLQLINHNLALNLVNDKKIVHDGKIDKKAMKETFMQYMTINPSIEIYYLDLNGNILAYSAEPGKVKRNSINLNPVRQRIEKPEQLNILGDDPRSHETKKSFSVTAIPDKSNPEGYLYVVLQGEELTKAINTQSQNTIIYLGGMVLTGSLLMGLLLGLFLFYRITYRIKNLQENVANFVSNDFSSASTSGFCVSNLIIPDEISELEKYIARMTLHIHKQWSALKQQDNLRREMVANISHDLRTPLASIQGYLETLTIKYDNLSDNDRKKYLKTTSKQANSLQKLIDGLFELAKLDAREHQPIMESFPVLELVYDVLAKFEINTQKKNIKLNIISETDNPVVLADIGLIERVLDNLINNAIYYSNTNGHITVSIAAPEDGSLTVKVIDTGQGIPVEQQALVFEQFHQAHTPERKDGHAGLGLCIVKKIIELHKQKVWVESKPEQGAEFNFTLAIA</sequence>
<dbReference type="PRINTS" id="PR00344">
    <property type="entry name" value="BCTRLSENSOR"/>
</dbReference>
<organism evidence="12 13">
    <name type="scientific">endosymbiont of Galathealinum brachiosum</name>
    <dbReference type="NCBI Taxonomy" id="2200906"/>
    <lineage>
        <taxon>Bacteria</taxon>
        <taxon>Pseudomonadati</taxon>
        <taxon>Pseudomonadota</taxon>
        <taxon>Gammaproteobacteria</taxon>
        <taxon>sulfur-oxidizing symbionts</taxon>
    </lineage>
</organism>
<dbReference type="AlphaFoldDB" id="A0A370DLI3"/>
<dbReference type="InterPro" id="IPR003594">
    <property type="entry name" value="HATPase_dom"/>
</dbReference>
<dbReference type="GO" id="GO:0005524">
    <property type="term" value="F:ATP binding"/>
    <property type="evidence" value="ECO:0007669"/>
    <property type="project" value="UniProtKB-KW"/>
</dbReference>
<dbReference type="InterPro" id="IPR003661">
    <property type="entry name" value="HisK_dim/P_dom"/>
</dbReference>
<dbReference type="FunFam" id="3.30.565.10:FF:000006">
    <property type="entry name" value="Sensor histidine kinase WalK"/>
    <property type="match status" value="1"/>
</dbReference>
<dbReference type="SUPFAM" id="SSF55874">
    <property type="entry name" value="ATPase domain of HSP90 chaperone/DNA topoisomerase II/histidine kinase"/>
    <property type="match status" value="1"/>
</dbReference>
<dbReference type="GO" id="GO:0030295">
    <property type="term" value="F:protein kinase activator activity"/>
    <property type="evidence" value="ECO:0007669"/>
    <property type="project" value="TreeGrafter"/>
</dbReference>
<dbReference type="GO" id="GO:0005886">
    <property type="term" value="C:plasma membrane"/>
    <property type="evidence" value="ECO:0007669"/>
    <property type="project" value="UniProtKB-ARBA"/>
</dbReference>
<gene>
    <name evidence="12" type="ORF">DIZ80_01900</name>
</gene>
<keyword evidence="4" id="KW-0808">Transferase</keyword>
<dbReference type="PANTHER" id="PTHR42878">
    <property type="entry name" value="TWO-COMPONENT HISTIDINE KINASE"/>
    <property type="match status" value="1"/>
</dbReference>
<evidence type="ECO:0000256" key="8">
    <source>
        <dbReference type="ARBA" id="ARBA00023012"/>
    </source>
</evidence>
<feature type="domain" description="Histidine kinase" evidence="11">
    <location>
        <begin position="277"/>
        <end position="495"/>
    </location>
</feature>
<dbReference type="InterPro" id="IPR005467">
    <property type="entry name" value="His_kinase_dom"/>
</dbReference>
<dbReference type="InterPro" id="IPR036097">
    <property type="entry name" value="HisK_dim/P_sf"/>
</dbReference>
<keyword evidence="9 10" id="KW-0472">Membrane</keyword>
<comment type="catalytic activity">
    <reaction evidence="1">
        <text>ATP + protein L-histidine = ADP + protein N-phospho-L-histidine.</text>
        <dbReference type="EC" id="2.7.13.3"/>
    </reaction>
</comment>
<name>A0A370DLI3_9GAMM</name>
<dbReference type="GO" id="GO:0007234">
    <property type="term" value="P:osmosensory signaling via phosphorelay pathway"/>
    <property type="evidence" value="ECO:0007669"/>
    <property type="project" value="TreeGrafter"/>
</dbReference>
<feature type="transmembrane region" description="Helical" evidence="10">
    <location>
        <begin position="179"/>
        <end position="203"/>
    </location>
</feature>
<dbReference type="InterPro" id="IPR050351">
    <property type="entry name" value="BphY/WalK/GraS-like"/>
</dbReference>
<evidence type="ECO:0000313" key="12">
    <source>
        <dbReference type="EMBL" id="RDH85703.1"/>
    </source>
</evidence>
<keyword evidence="10" id="KW-0812">Transmembrane</keyword>
<dbReference type="PANTHER" id="PTHR42878:SF7">
    <property type="entry name" value="SENSOR HISTIDINE KINASE GLRK"/>
    <property type="match status" value="1"/>
</dbReference>
<dbReference type="Pfam" id="PF00512">
    <property type="entry name" value="HisKA"/>
    <property type="match status" value="1"/>
</dbReference>
<dbReference type="CDD" id="cd00082">
    <property type="entry name" value="HisKA"/>
    <property type="match status" value="1"/>
</dbReference>